<feature type="transmembrane region" description="Helical" evidence="1">
    <location>
        <begin position="12"/>
        <end position="33"/>
    </location>
</feature>
<evidence type="ECO:0000313" key="3">
    <source>
        <dbReference type="Proteomes" id="UP000197068"/>
    </source>
</evidence>
<proteinExistence type="predicted"/>
<name>A0ABQ0MQR0_9GAMM</name>
<evidence type="ECO:0008006" key="4">
    <source>
        <dbReference type="Google" id="ProtNLM"/>
    </source>
</evidence>
<evidence type="ECO:0000256" key="1">
    <source>
        <dbReference type="SAM" id="Phobius"/>
    </source>
</evidence>
<dbReference type="EMBL" id="BDQM01000001">
    <property type="protein sequence ID" value="GAW94674.1"/>
    <property type="molecule type" value="Genomic_DNA"/>
</dbReference>
<organism evidence="2 3">
    <name type="scientific">Colwellia marinimaniae</name>
    <dbReference type="NCBI Taxonomy" id="1513592"/>
    <lineage>
        <taxon>Bacteria</taxon>
        <taxon>Pseudomonadati</taxon>
        <taxon>Pseudomonadota</taxon>
        <taxon>Gammaproteobacteria</taxon>
        <taxon>Alteromonadales</taxon>
        <taxon>Colwelliaceae</taxon>
        <taxon>Colwellia</taxon>
    </lineage>
</organism>
<gene>
    <name evidence="2" type="ORF">MTCD1_00271</name>
</gene>
<accession>A0ABQ0MQR0</accession>
<comment type="caution">
    <text evidence="2">The sequence shown here is derived from an EMBL/GenBank/DDBJ whole genome shotgun (WGS) entry which is preliminary data.</text>
</comment>
<keyword evidence="1" id="KW-0472">Membrane</keyword>
<sequence length="35" mass="3730">MKINLPSIKHSIKIITVYSSSAMFSLACASFLIGG</sequence>
<evidence type="ECO:0000313" key="2">
    <source>
        <dbReference type="EMBL" id="GAW94674.1"/>
    </source>
</evidence>
<protein>
    <recommendedName>
        <fullName evidence="4">Lipoprotein</fullName>
    </recommendedName>
</protein>
<keyword evidence="1" id="KW-0812">Transmembrane</keyword>
<reference evidence="2 3" key="1">
    <citation type="submission" date="2017-06" db="EMBL/GenBank/DDBJ databases">
        <title>Whole Genome Sequences of Colwellia marinimaniae MTCD1.</title>
        <authorList>
            <person name="Kusumoto H."/>
            <person name="Inoue M."/>
            <person name="Tanikawa K."/>
            <person name="Maeji H."/>
            <person name="Cameron J.H."/>
            <person name="Bartlett D.H."/>
        </authorList>
    </citation>
    <scope>NUCLEOTIDE SEQUENCE [LARGE SCALE GENOMIC DNA]</scope>
    <source>
        <strain evidence="2 3">MTCD1</strain>
    </source>
</reference>
<keyword evidence="3" id="KW-1185">Reference proteome</keyword>
<keyword evidence="1" id="KW-1133">Transmembrane helix</keyword>
<dbReference type="PROSITE" id="PS51257">
    <property type="entry name" value="PROKAR_LIPOPROTEIN"/>
    <property type="match status" value="1"/>
</dbReference>
<dbReference type="Proteomes" id="UP000197068">
    <property type="component" value="Unassembled WGS sequence"/>
</dbReference>